<dbReference type="Proteomes" id="UP000614811">
    <property type="component" value="Unassembled WGS sequence"/>
</dbReference>
<proteinExistence type="inferred from homology"/>
<keyword evidence="10 11" id="KW-0012">Acyltransferase</keyword>
<evidence type="ECO:0000256" key="1">
    <source>
        <dbReference type="ARBA" id="ARBA00004651"/>
    </source>
</evidence>
<organism evidence="13 14">
    <name type="scientific">Arenicella chitinivorans</name>
    <dbReference type="NCBI Taxonomy" id="1329800"/>
    <lineage>
        <taxon>Bacteria</taxon>
        <taxon>Pseudomonadati</taxon>
        <taxon>Pseudomonadota</taxon>
        <taxon>Gammaproteobacteria</taxon>
        <taxon>Arenicellales</taxon>
        <taxon>Arenicellaceae</taxon>
        <taxon>Arenicella</taxon>
    </lineage>
</organism>
<comment type="caution">
    <text evidence="13">The sequence shown here is derived from an EMBL/GenBank/DDBJ whole genome shotgun (WGS) entry which is preliminary data.</text>
</comment>
<comment type="subcellular location">
    <subcellularLocation>
        <location evidence="11">Cell inner membrane</location>
    </subcellularLocation>
    <subcellularLocation>
        <location evidence="1">Cell membrane</location>
        <topology evidence="1">Multi-pass membrane protein</topology>
    </subcellularLocation>
</comment>
<dbReference type="InterPro" id="IPR028362">
    <property type="entry name" value="AlgI"/>
</dbReference>
<evidence type="ECO:0000313" key="14">
    <source>
        <dbReference type="Proteomes" id="UP000614811"/>
    </source>
</evidence>
<evidence type="ECO:0000256" key="2">
    <source>
        <dbReference type="ARBA" id="ARBA00005182"/>
    </source>
</evidence>
<evidence type="ECO:0000256" key="7">
    <source>
        <dbReference type="ARBA" id="ARBA00022841"/>
    </source>
</evidence>
<keyword evidence="7 11" id="KW-0016">Alginate biosynthesis</keyword>
<keyword evidence="9 11" id="KW-0472">Membrane</keyword>
<name>A0A918RHR3_9GAMM</name>
<dbReference type="PANTHER" id="PTHR13285">
    <property type="entry name" value="ACYLTRANSFERASE"/>
    <property type="match status" value="1"/>
</dbReference>
<dbReference type="InterPro" id="IPR024194">
    <property type="entry name" value="Ac/AlaTfrase_AlgI/DltB"/>
</dbReference>
<feature type="transmembrane region" description="Helical" evidence="12">
    <location>
        <begin position="431"/>
        <end position="457"/>
    </location>
</feature>
<sequence length="459" mass="52255">MVFSSSIFLFVFLPLFFTAYATLPFRNVTILCFSLFFYAWGEGLYVALLLVSIVCNYWISKRIDHGPRKRLALAIGVGLNLIFLFYFKYFGFVTTEILGLTINRQQLPVLPLGISFFTFQAISYLVDVYRHDAKPANSVLDLGLYISMFPQLIAGPIVRYASISQAIRNRVIEFNDIQAGFSLFIIGLSQKLILADKMALVADDVFSMSNASISTTAAWSGVSAYTLQIYFDFSAYSLMAIGLGRIIGFHLPRNFDYPYQSTSLSEFWRRWHISLSTWFRDYLYIPLGGNQRGKFRTYLNLIIVFTLCGIWHGAAWNFLLWGYFHGSVLVIERIGLARLLKRLPPFMSWLYLILVVMVGWVFFRAENLDQAITFLTAMAGFDGQQQHTFAMFFSPEARLLFPIAAIASFPVYSIVTRLVKGPPPWLTCTLRIAGLISLALLCMVLVVSGSYSPFIYFRF</sequence>
<evidence type="ECO:0000313" key="13">
    <source>
        <dbReference type="EMBL" id="GHA00495.1"/>
    </source>
</evidence>
<dbReference type="GO" id="GO:0005886">
    <property type="term" value="C:plasma membrane"/>
    <property type="evidence" value="ECO:0007669"/>
    <property type="project" value="UniProtKB-SubCell"/>
</dbReference>
<dbReference type="EC" id="2.3.1.-" evidence="11"/>
<evidence type="ECO:0000256" key="6">
    <source>
        <dbReference type="ARBA" id="ARBA00022692"/>
    </source>
</evidence>
<keyword evidence="6 11" id="KW-0812">Transmembrane</keyword>
<dbReference type="GO" id="GO:0016746">
    <property type="term" value="F:acyltransferase activity"/>
    <property type="evidence" value="ECO:0007669"/>
    <property type="project" value="UniProtKB-KW"/>
</dbReference>
<keyword evidence="14" id="KW-1185">Reference proteome</keyword>
<evidence type="ECO:0000256" key="8">
    <source>
        <dbReference type="ARBA" id="ARBA00022989"/>
    </source>
</evidence>
<dbReference type="InterPro" id="IPR051085">
    <property type="entry name" value="MB_O-acyltransferase"/>
</dbReference>
<dbReference type="InterPro" id="IPR004299">
    <property type="entry name" value="MBOAT_fam"/>
</dbReference>
<evidence type="ECO:0000256" key="5">
    <source>
        <dbReference type="ARBA" id="ARBA00022679"/>
    </source>
</evidence>
<feature type="transmembrane region" description="Helical" evidence="12">
    <location>
        <begin position="343"/>
        <end position="363"/>
    </location>
</feature>
<dbReference type="RefSeq" id="WP_189398569.1">
    <property type="nucleotide sequence ID" value="NZ_BMXA01000001.1"/>
</dbReference>
<dbReference type="Pfam" id="PF03062">
    <property type="entry name" value="MBOAT"/>
    <property type="match status" value="1"/>
</dbReference>
<gene>
    <name evidence="13" type="ORF">GCM10008090_06620</name>
</gene>
<dbReference type="PIRSF" id="PIRSF500217">
    <property type="entry name" value="AlgI"/>
    <property type="match status" value="1"/>
</dbReference>
<evidence type="ECO:0000256" key="3">
    <source>
        <dbReference type="ARBA" id="ARBA00010323"/>
    </source>
</evidence>
<keyword evidence="4 11" id="KW-1003">Cell membrane</keyword>
<accession>A0A918RHR3</accession>
<keyword evidence="5 11" id="KW-0808">Transferase</keyword>
<dbReference type="PANTHER" id="PTHR13285:SF23">
    <property type="entry name" value="TEICHOIC ACID D-ALANYLTRANSFERASE"/>
    <property type="match status" value="1"/>
</dbReference>
<evidence type="ECO:0000256" key="9">
    <source>
        <dbReference type="ARBA" id="ARBA00023136"/>
    </source>
</evidence>
<evidence type="ECO:0000256" key="11">
    <source>
        <dbReference type="PIRNR" id="PIRNR016636"/>
    </source>
</evidence>
<feature type="transmembrane region" description="Helical" evidence="12">
    <location>
        <begin position="37"/>
        <end position="59"/>
    </location>
</feature>
<comment type="pathway">
    <text evidence="2 11">Glycan biosynthesis; alginate biosynthesis.</text>
</comment>
<feature type="transmembrane region" description="Helical" evidence="12">
    <location>
        <begin position="109"/>
        <end position="126"/>
    </location>
</feature>
<feature type="transmembrane region" description="Helical" evidence="12">
    <location>
        <begin position="71"/>
        <end position="89"/>
    </location>
</feature>
<dbReference type="AlphaFoldDB" id="A0A918RHR3"/>
<dbReference type="GO" id="GO:0042121">
    <property type="term" value="P:alginic acid biosynthetic process"/>
    <property type="evidence" value="ECO:0007669"/>
    <property type="project" value="UniProtKB-UniRule"/>
</dbReference>
<feature type="transmembrane region" description="Helical" evidence="12">
    <location>
        <begin position="298"/>
        <end position="323"/>
    </location>
</feature>
<comment type="similarity">
    <text evidence="3 11">Belongs to the membrane-bound acyltransferase family.</text>
</comment>
<reference evidence="13" key="2">
    <citation type="submission" date="2020-09" db="EMBL/GenBank/DDBJ databases">
        <authorList>
            <person name="Sun Q."/>
            <person name="Kim S."/>
        </authorList>
    </citation>
    <scope>NUCLEOTIDE SEQUENCE</scope>
    <source>
        <strain evidence="13">KCTC 12711</strain>
    </source>
</reference>
<keyword evidence="11" id="KW-0997">Cell inner membrane</keyword>
<evidence type="ECO:0000256" key="12">
    <source>
        <dbReference type="SAM" id="Phobius"/>
    </source>
</evidence>
<reference evidence="13" key="1">
    <citation type="journal article" date="2014" name="Int. J. Syst. Evol. Microbiol.">
        <title>Complete genome sequence of Corynebacterium casei LMG S-19264T (=DSM 44701T), isolated from a smear-ripened cheese.</title>
        <authorList>
            <consortium name="US DOE Joint Genome Institute (JGI-PGF)"/>
            <person name="Walter F."/>
            <person name="Albersmeier A."/>
            <person name="Kalinowski J."/>
            <person name="Ruckert C."/>
        </authorList>
    </citation>
    <scope>NUCLEOTIDE SEQUENCE</scope>
    <source>
        <strain evidence="13">KCTC 12711</strain>
    </source>
</reference>
<keyword evidence="8 12" id="KW-1133">Transmembrane helix</keyword>
<evidence type="ECO:0000256" key="10">
    <source>
        <dbReference type="ARBA" id="ARBA00023315"/>
    </source>
</evidence>
<dbReference type="PIRSF" id="PIRSF016636">
    <property type="entry name" value="AlgI_DltB"/>
    <property type="match status" value="1"/>
</dbReference>
<feature type="transmembrane region" description="Helical" evidence="12">
    <location>
        <begin position="399"/>
        <end position="419"/>
    </location>
</feature>
<dbReference type="EMBL" id="BMXA01000001">
    <property type="protein sequence ID" value="GHA00495.1"/>
    <property type="molecule type" value="Genomic_DNA"/>
</dbReference>
<protein>
    <recommendedName>
        <fullName evidence="11">Probable alginate O-acetylase</fullName>
        <ecNumber evidence="11">2.3.1.-</ecNumber>
    </recommendedName>
</protein>
<evidence type="ECO:0000256" key="4">
    <source>
        <dbReference type="ARBA" id="ARBA00022475"/>
    </source>
</evidence>